<gene>
    <name evidence="2" type="ORF">LTRI10_LOCUS49223</name>
</gene>
<organism evidence="2 3">
    <name type="scientific">Linum trigynum</name>
    <dbReference type="NCBI Taxonomy" id="586398"/>
    <lineage>
        <taxon>Eukaryota</taxon>
        <taxon>Viridiplantae</taxon>
        <taxon>Streptophyta</taxon>
        <taxon>Embryophyta</taxon>
        <taxon>Tracheophyta</taxon>
        <taxon>Spermatophyta</taxon>
        <taxon>Magnoliopsida</taxon>
        <taxon>eudicotyledons</taxon>
        <taxon>Gunneridae</taxon>
        <taxon>Pentapetalae</taxon>
        <taxon>rosids</taxon>
        <taxon>fabids</taxon>
        <taxon>Malpighiales</taxon>
        <taxon>Linaceae</taxon>
        <taxon>Linum</taxon>
    </lineage>
</organism>
<sequence>MAACSALPALPCASTLVMASSQQISLPTNSHAHYEEQVAATRQSPVVADAPPASNAPSRSNAPAEGPAAAAPNALDKSLNYCAP</sequence>
<dbReference type="Proteomes" id="UP001497516">
    <property type="component" value="Chromosome 9"/>
</dbReference>
<protein>
    <recommendedName>
        <fullName evidence="4">Secreted protein</fullName>
    </recommendedName>
</protein>
<evidence type="ECO:0000256" key="1">
    <source>
        <dbReference type="SAM" id="MobiDB-lite"/>
    </source>
</evidence>
<dbReference type="EMBL" id="OZ034822">
    <property type="protein sequence ID" value="CAL1409751.1"/>
    <property type="molecule type" value="Genomic_DNA"/>
</dbReference>
<proteinExistence type="predicted"/>
<keyword evidence="3" id="KW-1185">Reference proteome</keyword>
<accession>A0AAV2GG71</accession>
<name>A0AAV2GG71_9ROSI</name>
<evidence type="ECO:0000313" key="2">
    <source>
        <dbReference type="EMBL" id="CAL1409751.1"/>
    </source>
</evidence>
<feature type="compositionally biased region" description="Low complexity" evidence="1">
    <location>
        <begin position="44"/>
        <end position="74"/>
    </location>
</feature>
<dbReference type="AlphaFoldDB" id="A0AAV2GG71"/>
<feature type="region of interest" description="Disordered" evidence="1">
    <location>
        <begin position="35"/>
        <end position="84"/>
    </location>
</feature>
<evidence type="ECO:0008006" key="4">
    <source>
        <dbReference type="Google" id="ProtNLM"/>
    </source>
</evidence>
<evidence type="ECO:0000313" key="3">
    <source>
        <dbReference type="Proteomes" id="UP001497516"/>
    </source>
</evidence>
<reference evidence="2 3" key="1">
    <citation type="submission" date="2024-04" db="EMBL/GenBank/DDBJ databases">
        <authorList>
            <person name="Fracassetti M."/>
        </authorList>
    </citation>
    <scope>NUCLEOTIDE SEQUENCE [LARGE SCALE GENOMIC DNA]</scope>
</reference>